<evidence type="ECO:0000313" key="1">
    <source>
        <dbReference type="EMBL" id="KAH7987897.1"/>
    </source>
</evidence>
<organism evidence="1 2">
    <name type="scientific">Sphaerodactylus townsendi</name>
    <dbReference type="NCBI Taxonomy" id="933632"/>
    <lineage>
        <taxon>Eukaryota</taxon>
        <taxon>Metazoa</taxon>
        <taxon>Chordata</taxon>
        <taxon>Craniata</taxon>
        <taxon>Vertebrata</taxon>
        <taxon>Euteleostomi</taxon>
        <taxon>Lepidosauria</taxon>
        <taxon>Squamata</taxon>
        <taxon>Bifurcata</taxon>
        <taxon>Gekkota</taxon>
        <taxon>Sphaerodactylidae</taxon>
        <taxon>Sphaerodactylus</taxon>
    </lineage>
</organism>
<comment type="caution">
    <text evidence="1">The sequence shown here is derived from an EMBL/GenBank/DDBJ whole genome shotgun (WGS) entry which is preliminary data.</text>
</comment>
<name>A0ACB8E6S1_9SAUR</name>
<gene>
    <name evidence="1" type="ORF">K3G42_001365</name>
</gene>
<evidence type="ECO:0000313" key="2">
    <source>
        <dbReference type="Proteomes" id="UP000827872"/>
    </source>
</evidence>
<dbReference type="EMBL" id="CM037623">
    <property type="protein sequence ID" value="KAH7987897.1"/>
    <property type="molecule type" value="Genomic_DNA"/>
</dbReference>
<protein>
    <submittedName>
        <fullName evidence="1">Uncharacterized protein</fullName>
    </submittedName>
</protein>
<keyword evidence="2" id="KW-1185">Reference proteome</keyword>
<accession>A0ACB8E6S1</accession>
<sequence length="546" mass="62026">MEWQAAAAGGRPDGKRALASEEEELSDIGESEGHQKQAALLLQCQWGEDGEGDGNLQDMEDLGVEEEVRSATPTTGKGQNSDQDGMGGWGVHRGRSRDRKVKRVGSRKSSGWKEPDGEPQSREALIRDRWQAQLDGDFREVESILLPNQPQQKDLLCFWGFLVSRLRLAAVPTGKLQPHRQAKLWQLLTDAREEERAKARAAKAVTMAAVERLLVARREIVEPGGGMCMDRAPPERYITTRQHVDYKPVMRKVTEEIGLSTIHGTAGESLEHFLDRYLEDHPPVEYWQSTGARPKIADRAMPIRESLEFTGSQPDGSAESMATMRERELGEPRCGSRLKLTFPNDLGTEEPEDPSDSSGDVAEEEPLGREVCGVQSGNQAEDLENIRWQLVQEWQRTHDSSPDVRLQQEARLPGELEREKETLYRQLQQDRDKQERELRLLAEQSRLELSREKLTLRALRDQGEVDAALQRAEQQWLLRDRQEIEQQQAALARRERELLDLEARFRQNAEPRRVIQTGGPAPLRSHPRLHGGRNNVLNQLRSQHPQ</sequence>
<reference evidence="1" key="1">
    <citation type="submission" date="2021-08" db="EMBL/GenBank/DDBJ databases">
        <title>The first chromosome-level gecko genome reveals the dynamic sex chromosomes of Neotropical dwarf geckos (Sphaerodactylidae: Sphaerodactylus).</title>
        <authorList>
            <person name="Pinto B.J."/>
            <person name="Keating S.E."/>
            <person name="Gamble T."/>
        </authorList>
    </citation>
    <scope>NUCLEOTIDE SEQUENCE</scope>
    <source>
        <strain evidence="1">TG3544</strain>
    </source>
</reference>
<proteinExistence type="predicted"/>
<dbReference type="Proteomes" id="UP000827872">
    <property type="component" value="Linkage Group LG10"/>
</dbReference>